<dbReference type="EMBL" id="CP019474">
    <property type="protein sequence ID" value="UQC78963.1"/>
    <property type="molecule type" value="Genomic_DNA"/>
</dbReference>
<sequence>MTVLVRVWTSNGDIADTRCEIPTGARVWTQNSRIAGNVCS</sequence>
<proteinExistence type="predicted"/>
<dbReference type="AlphaFoldDB" id="A0A9Q8SKT2"/>
<evidence type="ECO:0000313" key="2">
    <source>
        <dbReference type="Proteomes" id="UP000830671"/>
    </source>
</evidence>
<dbReference type="Proteomes" id="UP000830671">
    <property type="component" value="Chromosome 2"/>
</dbReference>
<gene>
    <name evidence="1" type="ORF">CLUP02_04442</name>
</gene>
<dbReference type="GeneID" id="73338464"/>
<organism evidence="1 2">
    <name type="scientific">Colletotrichum lupini</name>
    <dbReference type="NCBI Taxonomy" id="145971"/>
    <lineage>
        <taxon>Eukaryota</taxon>
        <taxon>Fungi</taxon>
        <taxon>Dikarya</taxon>
        <taxon>Ascomycota</taxon>
        <taxon>Pezizomycotina</taxon>
        <taxon>Sordariomycetes</taxon>
        <taxon>Hypocreomycetidae</taxon>
        <taxon>Glomerellales</taxon>
        <taxon>Glomerellaceae</taxon>
        <taxon>Colletotrichum</taxon>
        <taxon>Colletotrichum acutatum species complex</taxon>
    </lineage>
</organism>
<name>A0A9Q8SKT2_9PEZI</name>
<accession>A0A9Q8SKT2</accession>
<reference evidence="1" key="1">
    <citation type="journal article" date="2021" name="Mol. Plant Microbe Interact.">
        <title>Complete Genome Sequence of the Plant-Pathogenic Fungus Colletotrichum lupini.</title>
        <authorList>
            <person name="Baroncelli R."/>
            <person name="Pensec F."/>
            <person name="Da Lio D."/>
            <person name="Boufleur T."/>
            <person name="Vicente I."/>
            <person name="Sarrocco S."/>
            <person name="Picot A."/>
            <person name="Baraldi E."/>
            <person name="Sukno S."/>
            <person name="Thon M."/>
            <person name="Le Floch G."/>
        </authorList>
    </citation>
    <scope>NUCLEOTIDE SEQUENCE</scope>
    <source>
        <strain evidence="1">IMI 504893</strain>
    </source>
</reference>
<keyword evidence="2" id="KW-1185">Reference proteome</keyword>
<protein>
    <submittedName>
        <fullName evidence="1">Uncharacterized protein</fullName>
    </submittedName>
</protein>
<evidence type="ECO:0000313" key="1">
    <source>
        <dbReference type="EMBL" id="UQC78963.1"/>
    </source>
</evidence>
<dbReference type="KEGG" id="clup:CLUP02_04442"/>
<dbReference type="RefSeq" id="XP_049140597.1">
    <property type="nucleotide sequence ID" value="XM_049283454.1"/>
</dbReference>